<evidence type="ECO:0000256" key="2">
    <source>
        <dbReference type="ARBA" id="ARBA00022448"/>
    </source>
</evidence>
<evidence type="ECO:0000256" key="6">
    <source>
        <dbReference type="SAM" id="MobiDB-lite"/>
    </source>
</evidence>
<keyword evidence="5 7" id="KW-0472">Membrane</keyword>
<accession>A0ABR3G1I4</accession>
<protein>
    <recommendedName>
        <fullName evidence="10">MFS general substrate transporter</fullName>
    </recommendedName>
</protein>
<keyword evidence="9" id="KW-1185">Reference proteome</keyword>
<feature type="transmembrane region" description="Helical" evidence="7">
    <location>
        <begin position="132"/>
        <end position="150"/>
    </location>
</feature>
<evidence type="ECO:0000313" key="9">
    <source>
        <dbReference type="Proteomes" id="UP001465976"/>
    </source>
</evidence>
<dbReference type="SUPFAM" id="SSF103473">
    <property type="entry name" value="MFS general substrate transporter"/>
    <property type="match status" value="1"/>
</dbReference>
<dbReference type="Pfam" id="PF13347">
    <property type="entry name" value="MFS_2"/>
    <property type="match status" value="1"/>
</dbReference>
<dbReference type="InterPro" id="IPR036259">
    <property type="entry name" value="MFS_trans_sf"/>
</dbReference>
<feature type="compositionally biased region" description="Basic residues" evidence="6">
    <location>
        <begin position="277"/>
        <end position="286"/>
    </location>
</feature>
<reference evidence="8 9" key="1">
    <citation type="submission" date="2024-02" db="EMBL/GenBank/DDBJ databases">
        <title>A draft genome for the cacao thread blight pathogen Marasmius crinis-equi.</title>
        <authorList>
            <person name="Cohen S.P."/>
            <person name="Baruah I.K."/>
            <person name="Amoako-Attah I."/>
            <person name="Bukari Y."/>
            <person name="Meinhardt L.W."/>
            <person name="Bailey B.A."/>
        </authorList>
    </citation>
    <scope>NUCLEOTIDE SEQUENCE [LARGE SCALE GENOMIC DNA]</scope>
    <source>
        <strain evidence="8 9">GH-76</strain>
    </source>
</reference>
<evidence type="ECO:0000256" key="7">
    <source>
        <dbReference type="SAM" id="Phobius"/>
    </source>
</evidence>
<feature type="transmembrane region" description="Helical" evidence="7">
    <location>
        <begin position="66"/>
        <end position="89"/>
    </location>
</feature>
<comment type="subcellular location">
    <subcellularLocation>
        <location evidence="1">Membrane</location>
        <topology evidence="1">Multi-pass membrane protein</topology>
    </subcellularLocation>
</comment>
<keyword evidence="4 7" id="KW-1133">Transmembrane helix</keyword>
<dbReference type="PANTHER" id="PTHR19432:SF91">
    <property type="entry name" value="GENERAL ALPHA-GLUCOSIDE PERMEASE"/>
    <property type="match status" value="1"/>
</dbReference>
<feature type="transmembrane region" description="Helical" evidence="7">
    <location>
        <begin position="366"/>
        <end position="388"/>
    </location>
</feature>
<name>A0ABR3G1I4_9AGAR</name>
<sequence>MTGGGFTVLDSGSVAGRFSGQSHIRGPPWLNLPTLAICFLGVQISWSVEMSNASPYLLSLGLSKSAMAVVFVAGPLSGLIVQPLIGVLADNNTSRWGRRRPYMMLGTVICIFALLVLGWTKVVAGWFVKDSSSLVITLAVLSIYVIDFSINAVQAMDRALLVDVLPSALQPAGNAWAAKMLAIGSVVGFFIAWLGWFPILFYTSVYVGDLNKRAFYATTTVIPPPGSPATEITPETLSSLDTESSRLGSRALFYSSLITLFVNFALPYFVTEASTNSRKRKQRRHQQTVENGFGSSHNLNGTHGGGMSGHMSGQSPNLLEGILRRMTNFAIPERLQMHLSSLWTISHAVFALCMLGTFFTSSVTGASTLVAITGFSWAITQWVPFALLGEAILTEPSALTDDGASIQLTDTRHRRSGSISLARASSESRRELSMLGSRENGRAAAFAIQDESDLDSDEENDEERKKDNVQKRSTLLGNPEAGVSKVDIPNGGRSEGQYPQDDDDEGEDAVLVGRARAGDEEGDAGIVEDLGGHGNSGTLSAKAGIILGIHNIFVVVPQFLVTGISSIIFAIFDPSKSVLHAKHPGTSNRTGNTTDVATAAIRLLMRDDASDQDAILEELSELEASAKSNSVVYIFRLGGLAAFVAFILCWRLSRELRHR</sequence>
<feature type="transmembrane region" description="Helical" evidence="7">
    <location>
        <begin position="251"/>
        <end position="271"/>
    </location>
</feature>
<comment type="caution">
    <text evidence="8">The sequence shown here is derived from an EMBL/GenBank/DDBJ whole genome shotgun (WGS) entry which is preliminary data.</text>
</comment>
<evidence type="ECO:0000256" key="5">
    <source>
        <dbReference type="ARBA" id="ARBA00023136"/>
    </source>
</evidence>
<feature type="transmembrane region" description="Helical" evidence="7">
    <location>
        <begin position="552"/>
        <end position="572"/>
    </location>
</feature>
<feature type="region of interest" description="Disordered" evidence="6">
    <location>
        <begin position="277"/>
        <end position="298"/>
    </location>
</feature>
<evidence type="ECO:0008006" key="10">
    <source>
        <dbReference type="Google" id="ProtNLM"/>
    </source>
</evidence>
<feature type="transmembrane region" description="Helical" evidence="7">
    <location>
        <begin position="180"/>
        <end position="202"/>
    </location>
</feature>
<dbReference type="Gene3D" id="1.20.1250.20">
    <property type="entry name" value="MFS general substrate transporter like domains"/>
    <property type="match status" value="1"/>
</dbReference>
<evidence type="ECO:0000256" key="1">
    <source>
        <dbReference type="ARBA" id="ARBA00004141"/>
    </source>
</evidence>
<feature type="region of interest" description="Disordered" evidence="6">
    <location>
        <begin position="449"/>
        <end position="506"/>
    </location>
</feature>
<gene>
    <name evidence="8" type="ORF">V5O48_000370</name>
</gene>
<feature type="transmembrane region" description="Helical" evidence="7">
    <location>
        <begin position="631"/>
        <end position="650"/>
    </location>
</feature>
<feature type="transmembrane region" description="Helical" evidence="7">
    <location>
        <begin position="101"/>
        <end position="120"/>
    </location>
</feature>
<dbReference type="Proteomes" id="UP001465976">
    <property type="component" value="Unassembled WGS sequence"/>
</dbReference>
<dbReference type="PANTHER" id="PTHR19432">
    <property type="entry name" value="SUGAR TRANSPORTER"/>
    <property type="match status" value="1"/>
</dbReference>
<proteinExistence type="predicted"/>
<keyword evidence="3 7" id="KW-0812">Transmembrane</keyword>
<organism evidence="8 9">
    <name type="scientific">Marasmius crinis-equi</name>
    <dbReference type="NCBI Taxonomy" id="585013"/>
    <lineage>
        <taxon>Eukaryota</taxon>
        <taxon>Fungi</taxon>
        <taxon>Dikarya</taxon>
        <taxon>Basidiomycota</taxon>
        <taxon>Agaricomycotina</taxon>
        <taxon>Agaricomycetes</taxon>
        <taxon>Agaricomycetidae</taxon>
        <taxon>Agaricales</taxon>
        <taxon>Marasmiineae</taxon>
        <taxon>Marasmiaceae</taxon>
        <taxon>Marasmius</taxon>
    </lineage>
</organism>
<feature type="compositionally biased region" description="Polar residues" evidence="6">
    <location>
        <begin position="288"/>
        <end position="298"/>
    </location>
</feature>
<evidence type="ECO:0000313" key="8">
    <source>
        <dbReference type="EMBL" id="KAL0581668.1"/>
    </source>
</evidence>
<dbReference type="EMBL" id="JBAHYK010000006">
    <property type="protein sequence ID" value="KAL0581668.1"/>
    <property type="molecule type" value="Genomic_DNA"/>
</dbReference>
<feature type="compositionally biased region" description="Acidic residues" evidence="6">
    <location>
        <begin position="450"/>
        <end position="461"/>
    </location>
</feature>
<feature type="transmembrane region" description="Helical" evidence="7">
    <location>
        <begin position="342"/>
        <end position="360"/>
    </location>
</feature>
<evidence type="ECO:0000256" key="3">
    <source>
        <dbReference type="ARBA" id="ARBA00022692"/>
    </source>
</evidence>
<evidence type="ECO:0000256" key="4">
    <source>
        <dbReference type="ARBA" id="ARBA00022989"/>
    </source>
</evidence>
<keyword evidence="2" id="KW-0813">Transport</keyword>